<feature type="transmembrane region" description="Helical" evidence="5">
    <location>
        <begin position="100"/>
        <end position="122"/>
    </location>
</feature>
<dbReference type="EMBL" id="JARXNK020000105">
    <property type="protein sequence ID" value="MEL0554042.1"/>
    <property type="molecule type" value="Genomic_DNA"/>
</dbReference>
<feature type="transmembrane region" description="Helical" evidence="5">
    <location>
        <begin position="363"/>
        <end position="383"/>
    </location>
</feature>
<feature type="transmembrane region" description="Helical" evidence="5">
    <location>
        <begin position="297"/>
        <end position="318"/>
    </location>
</feature>
<evidence type="ECO:0000256" key="5">
    <source>
        <dbReference type="SAM" id="Phobius"/>
    </source>
</evidence>
<evidence type="ECO:0000259" key="6">
    <source>
        <dbReference type="PROSITE" id="PS50850"/>
    </source>
</evidence>
<keyword evidence="8" id="KW-1185">Reference proteome</keyword>
<dbReference type="NCBIfam" id="NF007256">
    <property type="entry name" value="PRK09705.1"/>
    <property type="match status" value="1"/>
</dbReference>
<proteinExistence type="predicted"/>
<evidence type="ECO:0000256" key="4">
    <source>
        <dbReference type="ARBA" id="ARBA00023136"/>
    </source>
</evidence>
<dbReference type="RefSeq" id="WP_123755297.1">
    <property type="nucleotide sequence ID" value="NZ_JARXNK020000105.1"/>
</dbReference>
<feature type="transmembrane region" description="Helical" evidence="5">
    <location>
        <begin position="134"/>
        <end position="154"/>
    </location>
</feature>
<evidence type="ECO:0000256" key="2">
    <source>
        <dbReference type="ARBA" id="ARBA00022692"/>
    </source>
</evidence>
<feature type="transmembrane region" description="Helical" evidence="5">
    <location>
        <begin position="42"/>
        <end position="64"/>
    </location>
</feature>
<feature type="transmembrane region" description="Helical" evidence="5">
    <location>
        <begin position="241"/>
        <end position="260"/>
    </location>
</feature>
<feature type="transmembrane region" description="Helical" evidence="5">
    <location>
        <begin position="166"/>
        <end position="183"/>
    </location>
</feature>
<dbReference type="SUPFAM" id="SSF103473">
    <property type="entry name" value="MFS general substrate transporter"/>
    <property type="match status" value="1"/>
</dbReference>
<dbReference type="Gene3D" id="1.20.1250.20">
    <property type="entry name" value="MFS general substrate transporter like domains"/>
    <property type="match status" value="2"/>
</dbReference>
<feature type="transmembrane region" description="Helical" evidence="5">
    <location>
        <begin position="210"/>
        <end position="229"/>
    </location>
</feature>
<name>A0ABU9FCU6_9ENTR</name>
<dbReference type="Proteomes" id="UP001312893">
    <property type="component" value="Unassembled WGS sequence"/>
</dbReference>
<comment type="caution">
    <text evidence="7">The sequence shown here is derived from an EMBL/GenBank/DDBJ whole genome shotgun (WGS) entry which is preliminary data.</text>
</comment>
<dbReference type="InterPro" id="IPR052524">
    <property type="entry name" value="MFS_Cyanate_Porter"/>
</dbReference>
<dbReference type="PANTHER" id="PTHR23523">
    <property type="match status" value="1"/>
</dbReference>
<dbReference type="Pfam" id="PF07690">
    <property type="entry name" value="MFS_1"/>
    <property type="match status" value="1"/>
</dbReference>
<evidence type="ECO:0000256" key="3">
    <source>
        <dbReference type="ARBA" id="ARBA00022989"/>
    </source>
</evidence>
<feature type="transmembrane region" description="Helical" evidence="5">
    <location>
        <begin position="330"/>
        <end position="351"/>
    </location>
</feature>
<sequence length="397" mass="42520">MNPMPRNGLMLLVLVLVGINMRPLLTSIGPLLPQLQQASGMGFALISLLTALPVMAMGLLALASPWIDRHLSESRGVALSLLMIATGALLRELAPHSGLLLSSALLGGIGIGIIQATIPAMIKRQFSQRTPQVMGLWSAALMGGGGLGAALTPWLAQHSAVWHDALAWWSLPAVAALFGWWAIGRTLPAPSPVASGAAVSVFRHRRAWTLGLYFGLINGGYTSLIAWLPPYYMQAGYSAQFSGTLLAILTVGQTAGALLIPMLARHDDRRRLLILTLLLQLMGFCGFIWLPQQMPQLWAISAGVGLGGAFPLCLVLALDHARQPAIAGRLVAFMQGIGFIVAGASPWLAGLLRSLSGDYVLDWMFHAVCVATLMVVTFSFVPARYPQEWRQREPIGD</sequence>
<protein>
    <submittedName>
        <fullName evidence="7">Cyanate transporter</fullName>
    </submittedName>
</protein>
<reference evidence="7 8" key="1">
    <citation type="submission" date="2024-04" db="EMBL/GenBank/DDBJ databases">
        <title>Two novel Raoultella species associated with bleeding cankers of broadleaf hosts, Raoultella scottia sp. nov. and Raoultella lignicola sp. nov.</title>
        <authorList>
            <person name="Brady C.L."/>
        </authorList>
    </citation>
    <scope>NUCLEOTIDE SEQUENCE [LARGE SCALE GENOMIC DNA]</scope>
    <source>
        <strain evidence="7 8">TW_WC1a.1</strain>
    </source>
</reference>
<dbReference type="PANTHER" id="PTHR23523:SF1">
    <property type="entry name" value="CYANATE TRANSPORT PROTEIN CYNX"/>
    <property type="match status" value="1"/>
</dbReference>
<dbReference type="InterPro" id="IPR020846">
    <property type="entry name" value="MFS_dom"/>
</dbReference>
<evidence type="ECO:0000313" key="8">
    <source>
        <dbReference type="Proteomes" id="UP001312893"/>
    </source>
</evidence>
<keyword evidence="3 5" id="KW-1133">Transmembrane helix</keyword>
<feature type="transmembrane region" description="Helical" evidence="5">
    <location>
        <begin position="76"/>
        <end position="94"/>
    </location>
</feature>
<evidence type="ECO:0000313" key="7">
    <source>
        <dbReference type="EMBL" id="MEL0554042.1"/>
    </source>
</evidence>
<keyword evidence="2 5" id="KW-0812">Transmembrane</keyword>
<keyword evidence="4 5" id="KW-0472">Membrane</keyword>
<feature type="domain" description="Major facilitator superfamily (MFS) profile" evidence="6">
    <location>
        <begin position="6"/>
        <end position="385"/>
    </location>
</feature>
<gene>
    <name evidence="7" type="ORF">QFI96_020335</name>
</gene>
<dbReference type="InterPro" id="IPR011701">
    <property type="entry name" value="MFS"/>
</dbReference>
<keyword evidence="1" id="KW-1003">Cell membrane</keyword>
<evidence type="ECO:0000256" key="1">
    <source>
        <dbReference type="ARBA" id="ARBA00022475"/>
    </source>
</evidence>
<feature type="transmembrane region" description="Helical" evidence="5">
    <location>
        <begin position="272"/>
        <end position="291"/>
    </location>
</feature>
<dbReference type="InterPro" id="IPR036259">
    <property type="entry name" value="MFS_trans_sf"/>
</dbReference>
<organism evidence="7 8">
    <name type="scientific">Raoultella lignicola</name>
    <dbReference type="NCBI Taxonomy" id="3040939"/>
    <lineage>
        <taxon>Bacteria</taxon>
        <taxon>Pseudomonadati</taxon>
        <taxon>Pseudomonadota</taxon>
        <taxon>Gammaproteobacteria</taxon>
        <taxon>Enterobacterales</taxon>
        <taxon>Enterobacteriaceae</taxon>
        <taxon>Klebsiella/Raoultella group</taxon>
        <taxon>Raoultella</taxon>
    </lineage>
</organism>
<dbReference type="PROSITE" id="PS50850">
    <property type="entry name" value="MFS"/>
    <property type="match status" value="1"/>
</dbReference>
<accession>A0ABU9FCU6</accession>